<name>A0A6J5ZBX3_9ZZZZ</name>
<protein>
    <submittedName>
        <fullName evidence="2">Unannotated protein</fullName>
    </submittedName>
</protein>
<accession>A0A6J5ZBX3</accession>
<dbReference type="EMBL" id="CAFBPK010000006">
    <property type="protein sequence ID" value="CAB5015440.1"/>
    <property type="molecule type" value="Genomic_DNA"/>
</dbReference>
<dbReference type="EMBL" id="CAFBIX010000078">
    <property type="protein sequence ID" value="CAB4850721.1"/>
    <property type="molecule type" value="Genomic_DNA"/>
</dbReference>
<evidence type="ECO:0000313" key="1">
    <source>
        <dbReference type="EMBL" id="CAB4338728.1"/>
    </source>
</evidence>
<evidence type="ECO:0000313" key="7">
    <source>
        <dbReference type="EMBL" id="CAB5015440.1"/>
    </source>
</evidence>
<evidence type="ECO:0000313" key="8">
    <source>
        <dbReference type="EMBL" id="CAB5045198.1"/>
    </source>
</evidence>
<evidence type="ECO:0000313" key="4">
    <source>
        <dbReference type="EMBL" id="CAB4749517.1"/>
    </source>
</evidence>
<sequence>MLELALSDEVVTPRVELLDGPRVRLTISASENIAHGLEFCRAELIHAVEVALQNLLEANTAPARIFIRSMKTDEIITTIDPEAIYGSNAIVRP</sequence>
<reference evidence="2" key="1">
    <citation type="submission" date="2020-05" db="EMBL/GenBank/DDBJ databases">
        <authorList>
            <person name="Chiriac C."/>
            <person name="Salcher M."/>
            <person name="Ghai R."/>
            <person name="Kavagutti S V."/>
        </authorList>
    </citation>
    <scope>NUCLEOTIDE SEQUENCE</scope>
</reference>
<evidence type="ECO:0000313" key="6">
    <source>
        <dbReference type="EMBL" id="CAB4850721.1"/>
    </source>
</evidence>
<proteinExistence type="predicted"/>
<gene>
    <name evidence="3" type="ORF">UFOPK2648_01372</name>
    <name evidence="4" type="ORF">UFOPK2824_00621</name>
    <name evidence="5" type="ORF">UFOPK3037_01435</name>
    <name evidence="6" type="ORF">UFOPK3278_01304</name>
    <name evidence="1" type="ORF">UFOPK3406_00802</name>
    <name evidence="2" type="ORF">UFOPK3925_00910</name>
    <name evidence="7" type="ORF">UFOPK4097_00581</name>
    <name evidence="8" type="ORF">UFOPK4301_00237</name>
</gene>
<dbReference type="AlphaFoldDB" id="A0A6J5ZBX3"/>
<dbReference type="EMBL" id="CAEZZD010000081">
    <property type="protein sequence ID" value="CAB4749517.1"/>
    <property type="molecule type" value="Genomic_DNA"/>
</dbReference>
<evidence type="ECO:0000313" key="2">
    <source>
        <dbReference type="EMBL" id="CAB4340131.1"/>
    </source>
</evidence>
<dbReference type="EMBL" id="CAFAAO010000024">
    <property type="protein sequence ID" value="CAB4812882.1"/>
    <property type="molecule type" value="Genomic_DNA"/>
</dbReference>
<dbReference type="EMBL" id="CAEZYC010000119">
    <property type="protein sequence ID" value="CAB4719864.1"/>
    <property type="molecule type" value="Genomic_DNA"/>
</dbReference>
<evidence type="ECO:0000313" key="3">
    <source>
        <dbReference type="EMBL" id="CAB4719864.1"/>
    </source>
</evidence>
<dbReference type="EMBL" id="CAESAI010000016">
    <property type="protein sequence ID" value="CAB4338728.1"/>
    <property type="molecule type" value="Genomic_DNA"/>
</dbReference>
<dbReference type="EMBL" id="CAFBQG010000017">
    <property type="protein sequence ID" value="CAB5045198.1"/>
    <property type="molecule type" value="Genomic_DNA"/>
</dbReference>
<dbReference type="EMBL" id="CAESAD010000005">
    <property type="protein sequence ID" value="CAB4340131.1"/>
    <property type="molecule type" value="Genomic_DNA"/>
</dbReference>
<evidence type="ECO:0000313" key="5">
    <source>
        <dbReference type="EMBL" id="CAB4812882.1"/>
    </source>
</evidence>
<organism evidence="2">
    <name type="scientific">freshwater metagenome</name>
    <dbReference type="NCBI Taxonomy" id="449393"/>
    <lineage>
        <taxon>unclassified sequences</taxon>
        <taxon>metagenomes</taxon>
        <taxon>ecological metagenomes</taxon>
    </lineage>
</organism>